<dbReference type="InterPro" id="IPR048954">
    <property type="entry name" value="PorZ_N"/>
</dbReference>
<dbReference type="Gene3D" id="2.130.10.10">
    <property type="entry name" value="YVTN repeat-like/Quinoprotein amine dehydrogenase"/>
    <property type="match status" value="2"/>
</dbReference>
<evidence type="ECO:0000313" key="4">
    <source>
        <dbReference type="Proteomes" id="UP000238426"/>
    </source>
</evidence>
<evidence type="ECO:0000259" key="2">
    <source>
        <dbReference type="Pfam" id="PF21544"/>
    </source>
</evidence>
<keyword evidence="4" id="KW-1185">Reference proteome</keyword>
<dbReference type="SUPFAM" id="SSF63825">
    <property type="entry name" value="YWTD domain"/>
    <property type="match status" value="1"/>
</dbReference>
<reference evidence="3 4" key="1">
    <citation type="submission" date="2018-03" db="EMBL/GenBank/DDBJ databases">
        <title>Mesoflavibacter sp. HG37 and Mesoflavibacter sp. HG96 sp.nov., two marine bacteria isolated from seawater of Western Pacific Ocean.</title>
        <authorList>
            <person name="Cheng H."/>
            <person name="Wu Y.-H."/>
            <person name="Guo L.-L."/>
            <person name="Xu X.-W."/>
        </authorList>
    </citation>
    <scope>NUCLEOTIDE SEQUENCE [LARGE SCALE GENOMIC DNA]</scope>
    <source>
        <strain evidence="3 4">KCTC 32269</strain>
    </source>
</reference>
<comment type="caution">
    <text evidence="3">The sequence shown here is derived from an EMBL/GenBank/DDBJ whole genome shotgun (WGS) entry which is preliminary data.</text>
</comment>
<protein>
    <submittedName>
        <fullName evidence="3">ABC transporter substrate-binding protein</fullName>
    </submittedName>
</protein>
<feature type="chain" id="PRO_5015665707" evidence="1">
    <location>
        <begin position="22"/>
        <end position="784"/>
    </location>
</feature>
<dbReference type="Gene3D" id="2.60.40.4070">
    <property type="match status" value="1"/>
</dbReference>
<dbReference type="InterPro" id="IPR015943">
    <property type="entry name" value="WD40/YVTN_repeat-like_dom_sf"/>
</dbReference>
<evidence type="ECO:0000256" key="1">
    <source>
        <dbReference type="SAM" id="SignalP"/>
    </source>
</evidence>
<dbReference type="EMBL" id="PXOQ01000007">
    <property type="protein sequence ID" value="PSG90544.1"/>
    <property type="molecule type" value="Genomic_DNA"/>
</dbReference>
<name>A0A2T1NDM6_9FLAO</name>
<dbReference type="AlphaFoldDB" id="A0A2T1NDM6"/>
<dbReference type="OrthoDB" id="9807410at2"/>
<keyword evidence="1" id="KW-0732">Signal</keyword>
<accession>A0A2T1NDM6</accession>
<feature type="signal peptide" evidence="1">
    <location>
        <begin position="1"/>
        <end position="21"/>
    </location>
</feature>
<gene>
    <name evidence="3" type="ORF">C7H52_04485</name>
</gene>
<dbReference type="SUPFAM" id="SSF69322">
    <property type="entry name" value="Tricorn protease domain 2"/>
    <property type="match status" value="1"/>
</dbReference>
<sequence>MKFYKPFLIIFLCLNCFSICAQDFSKTWNQYFSYLDISVLTQSENKIYAAAENAIFTYDKQTFELTTISSVQGLSGDTISALIYIENSNLLVIGFENGLIQVLNENTKDVLNVVDILDKQTILPDKKRINDFILFNNTVYISADFGISEYNINQLEFGDTFFIGDNGTQLSINEIAVFDGFFYAATDSGIRRALTSNPNLIDFQEWQTLSNGIWEGIASVGARLYAAANNQRVFEVIGLNVFEREFFSNPILDLYTINNQLAVTTIDVSNIYTETYQPIISIPSSSYNNTNFSRTIFNDTDIYIGTKGILNLGKEGFGVLKTNFSDAEFEELHPSSPLLNRIFQIDLSANQIWAVHGSFAANYGFSGGIEKSGISRFKNNEWQNIPYDTISQIVPSPYYINHVIINKFNSNKAYLSTYWTPGLIELENDNLLNLYDENNSSLDRFVDVFYLLMTANYDENNALWVTNGRVNNALNRFADGAWQGIDLSQIITNPTVNLGFADVDFDADGNVFMATSNFGVISYNVSNGELNNIVNDENNMPSNDVRALRVDRSNQVWVGTKEGLRIIYDPSGFANGNPEVESIIFLEDGIASELFFFQYINDIEVDGTNNKWIGTLDNGVFYITADGQRTIYRFTKDNSPLPSNDILDIKINETTGEVFFATDKGMVSFKGTSSVPQDNLENAYVYPNPVRPGFNMEQDKIKITGLSKNVNVKITDIEGNLVTEAETRSNGKFKGFNLEIDGGTALWNGRNLSNKVVASGVYVILLNDLDTFETKVLKVMLIRQ</sequence>
<proteinExistence type="predicted"/>
<feature type="domain" description="PorZ N-terminal beta-propeller" evidence="2">
    <location>
        <begin position="47"/>
        <end position="207"/>
    </location>
</feature>
<evidence type="ECO:0000313" key="3">
    <source>
        <dbReference type="EMBL" id="PSG90544.1"/>
    </source>
</evidence>
<dbReference type="Proteomes" id="UP000238426">
    <property type="component" value="Unassembled WGS sequence"/>
</dbReference>
<dbReference type="Pfam" id="PF21544">
    <property type="entry name" value="PorZ_N_b_propeller"/>
    <property type="match status" value="1"/>
</dbReference>
<dbReference type="RefSeq" id="WP_106462684.1">
    <property type="nucleotide sequence ID" value="NZ_PXOQ01000007.1"/>
</dbReference>
<organism evidence="3 4">
    <name type="scientific">Aurantibacter aestuarii</name>
    <dbReference type="NCBI Taxonomy" id="1266046"/>
    <lineage>
        <taxon>Bacteria</taxon>
        <taxon>Pseudomonadati</taxon>
        <taxon>Bacteroidota</taxon>
        <taxon>Flavobacteriia</taxon>
        <taxon>Flavobacteriales</taxon>
        <taxon>Flavobacteriaceae</taxon>
        <taxon>Aurantibacter</taxon>
    </lineage>
</organism>